<evidence type="ECO:0000256" key="1">
    <source>
        <dbReference type="ARBA" id="ARBA00006432"/>
    </source>
</evidence>
<proteinExistence type="inferred from homology"/>
<gene>
    <name evidence="4" type="primary">pcl</name>
    <name evidence="4" type="ORF">AABB28_04455</name>
</gene>
<comment type="similarity">
    <text evidence="1">Belongs to the ATP-dependent AMP-binding enzyme family.</text>
</comment>
<dbReference type="Pfam" id="PF00501">
    <property type="entry name" value="AMP-binding"/>
    <property type="match status" value="1"/>
</dbReference>
<accession>A0AAN0MAM4</accession>
<dbReference type="PANTHER" id="PTHR43201">
    <property type="entry name" value="ACYL-COA SYNTHETASE"/>
    <property type="match status" value="1"/>
</dbReference>
<keyword evidence="5" id="KW-1185">Reference proteome</keyword>
<protein>
    <recommendedName>
        <fullName evidence="2">4-coumarate--CoA ligase</fullName>
        <ecNumber evidence="2">6.2.1.12</ecNumber>
    </recommendedName>
</protein>
<keyword evidence="4" id="KW-0436">Ligase</keyword>
<dbReference type="KEGG" id="yag:AABB28_04455"/>
<evidence type="ECO:0000259" key="3">
    <source>
        <dbReference type="Pfam" id="PF00501"/>
    </source>
</evidence>
<dbReference type="Gene3D" id="3.40.50.12780">
    <property type="entry name" value="N-terminal domain of ligase-like"/>
    <property type="match status" value="1"/>
</dbReference>
<dbReference type="PANTHER" id="PTHR43201:SF8">
    <property type="entry name" value="ACYL-COA SYNTHETASE FAMILY MEMBER 3"/>
    <property type="match status" value="1"/>
</dbReference>
<dbReference type="EC" id="6.2.1.12" evidence="2"/>
<organism evidence="4 5">
    <name type="scientific">Yoonia algicola</name>
    <dbReference type="NCBI Taxonomy" id="3137368"/>
    <lineage>
        <taxon>Bacteria</taxon>
        <taxon>Pseudomonadati</taxon>
        <taxon>Pseudomonadota</taxon>
        <taxon>Alphaproteobacteria</taxon>
        <taxon>Rhodobacterales</taxon>
        <taxon>Paracoccaceae</taxon>
        <taxon>Yoonia</taxon>
    </lineage>
</organism>
<dbReference type="Proteomes" id="UP001451782">
    <property type="component" value="Chromosome"/>
</dbReference>
<dbReference type="InterPro" id="IPR045851">
    <property type="entry name" value="AMP-bd_C_sf"/>
</dbReference>
<dbReference type="InterPro" id="IPR000873">
    <property type="entry name" value="AMP-dep_synth/lig_dom"/>
</dbReference>
<feature type="domain" description="AMP-dependent synthetase/ligase" evidence="3">
    <location>
        <begin position="119"/>
        <end position="264"/>
    </location>
</feature>
<reference evidence="4 5" key="1">
    <citation type="submission" date="2024-04" db="EMBL/GenBank/DDBJ databases">
        <title>Phylogenomic analyses of a clade within the roseobacter group suggest taxonomic reassignments of species of the genera Aestuariivita, Citreicella, Loktanella, Nautella, Pelagibaca, Ruegeria, Thalassobius, Thiobacimonas and Tropicibacter, and the proposal o.</title>
        <authorList>
            <person name="Jeon C.O."/>
        </authorList>
    </citation>
    <scope>NUCLEOTIDE SEQUENCE [LARGE SCALE GENOMIC DNA]</scope>
    <source>
        <strain evidence="4 5">G8-12</strain>
    </source>
</reference>
<dbReference type="NCBIfam" id="TIGR02372">
    <property type="entry name" value="4_coum_CoA_lig"/>
    <property type="match status" value="1"/>
</dbReference>
<dbReference type="GO" id="GO:0006631">
    <property type="term" value="P:fatty acid metabolic process"/>
    <property type="evidence" value="ECO:0007669"/>
    <property type="project" value="TreeGrafter"/>
</dbReference>
<name>A0AAN0MAM4_9RHOB</name>
<dbReference type="InterPro" id="IPR042099">
    <property type="entry name" value="ANL_N_sf"/>
</dbReference>
<dbReference type="AlphaFoldDB" id="A0AAN0MAM4"/>
<dbReference type="InterPro" id="IPR012743">
    <property type="entry name" value="4_coum_CoA_lig"/>
</dbReference>
<evidence type="ECO:0000256" key="2">
    <source>
        <dbReference type="NCBIfam" id="TIGR02372"/>
    </source>
</evidence>
<dbReference type="RefSeq" id="WP_342070905.1">
    <property type="nucleotide sequence ID" value="NZ_CP151762.1"/>
</dbReference>
<sequence>MTKHHLSRDAIRRVLLSLITVRQDALIKQGALGQGQSLAFQTMGYTHADIDSIEIDEASLGFDSLSRLDLVLAVNQFFQLHTTGVEDYLLIRRKIGDWVDLVEQHFDIVTQNAQIAFQTSGSTAEPKTIIHGFQTLQTEIYALLSGPVGQRPRSARIISLVPPHHMYGFLFSCLLPSMTGNETISLYQQTPTRCFTLARDGDLVIATPFIWNKLAQSALQFPPGVTGITSAAPSTPETWSVLDKTNLSGLIEVYGATETGGIGLRSARDSAFELLPHLDAAHKEIFPINGEGMPLDIQDDLAWVGPRHFEVTGRIDKMVQVAGVNVSPAHVARVISSIACVKEAKVRMNGDRLQALIVPTAANEPTDVVAKRVREHIVRSLPAPARPATITFATSLPVTDMGKVMDWT</sequence>
<dbReference type="GO" id="GO:0009698">
    <property type="term" value="P:phenylpropanoid metabolic process"/>
    <property type="evidence" value="ECO:0007669"/>
    <property type="project" value="InterPro"/>
</dbReference>
<evidence type="ECO:0000313" key="5">
    <source>
        <dbReference type="Proteomes" id="UP001451782"/>
    </source>
</evidence>
<dbReference type="EMBL" id="CP151762">
    <property type="protein sequence ID" value="WZU64541.1"/>
    <property type="molecule type" value="Genomic_DNA"/>
</dbReference>
<dbReference type="Gene3D" id="3.30.300.30">
    <property type="match status" value="1"/>
</dbReference>
<evidence type="ECO:0000313" key="4">
    <source>
        <dbReference type="EMBL" id="WZU64541.1"/>
    </source>
</evidence>
<dbReference type="SUPFAM" id="SSF56801">
    <property type="entry name" value="Acetyl-CoA synthetase-like"/>
    <property type="match status" value="1"/>
</dbReference>
<dbReference type="GO" id="GO:0016207">
    <property type="term" value="F:4-coumarate-CoA ligase activity"/>
    <property type="evidence" value="ECO:0007669"/>
    <property type="project" value="UniProtKB-EC"/>
</dbReference>
<dbReference type="GO" id="GO:0031956">
    <property type="term" value="F:medium-chain fatty acid-CoA ligase activity"/>
    <property type="evidence" value="ECO:0007669"/>
    <property type="project" value="TreeGrafter"/>
</dbReference>